<dbReference type="EC" id="3.2.1.143" evidence="2"/>
<name>A0A1T3CW39_9HYPO</name>
<sequence>MESPWPDLLLPCSPSWRCLDRFSLLDEEGDDGQVAYWTLLQHILQQPVNTPAQLIDVLDTIANTRRGSSGAAGDFGTLREAVEHHHSDTFFSRLWPTIVQLSLSLPDHFPTGTIPVLRPGDKLSLKRDMVACLVAHQFLCTFRPPPWRDGYHDFSIWYGSEQRHPQAVRMYLTALFQYVEEFSADPRSASQENSVDSGVRFSLHAFDDKEDFLTGKWDQIRLRNLNVVVVQSFSTEQQELAHQGSDGTVVVSANKDIGFGQSATQEEIFMGNCPEACPAVLLTPTLQDDQTLTVCGARPMLRILGQRREVFWEKLGPGARQGGRMLLMDALELDEADELGTLPDLKQENILREIRKAYTAFSSWRGGDAATVWTGLWGCGAFNGDPAIKVIIMWIAASLAGKELRLLCDASQGDFAAKCGRFVERVASTWTVRELEDCLKTITQGIRRLETMDWLLDNVPDF</sequence>
<comment type="similarity">
    <text evidence="1">Belongs to the poly(ADP-ribose) glycohydrolase family.</text>
</comment>
<dbReference type="OrthoDB" id="1937899at2759"/>
<evidence type="ECO:0000313" key="7">
    <source>
        <dbReference type="Proteomes" id="UP000191004"/>
    </source>
</evidence>
<evidence type="ECO:0000256" key="3">
    <source>
        <dbReference type="ARBA" id="ARBA00022801"/>
    </source>
</evidence>
<evidence type="ECO:0000259" key="5">
    <source>
        <dbReference type="Pfam" id="PF20811"/>
    </source>
</evidence>
<dbReference type="InterPro" id="IPR046372">
    <property type="entry name" value="PARG_cat_C"/>
</dbReference>
<protein>
    <recommendedName>
        <fullName evidence="2">poly(ADP-ribose) glycohydrolase</fullName>
        <ecNumber evidence="2">3.2.1.143</ecNumber>
    </recommendedName>
</protein>
<dbReference type="GO" id="GO:0005737">
    <property type="term" value="C:cytoplasm"/>
    <property type="evidence" value="ECO:0007669"/>
    <property type="project" value="TreeGrafter"/>
</dbReference>
<keyword evidence="7" id="KW-1185">Reference proteome</keyword>
<dbReference type="GO" id="GO:0009225">
    <property type="term" value="P:nucleotide-sugar metabolic process"/>
    <property type="evidence" value="ECO:0007669"/>
    <property type="project" value="TreeGrafter"/>
</dbReference>
<dbReference type="EMBL" id="LVVK01000005">
    <property type="protein sequence ID" value="OPB45293.1"/>
    <property type="molecule type" value="Genomic_DNA"/>
</dbReference>
<feature type="domain" description="PARG helical" evidence="5">
    <location>
        <begin position="84"/>
        <end position="183"/>
    </location>
</feature>
<gene>
    <name evidence="6" type="ORF">A0O28_0075030</name>
</gene>
<evidence type="ECO:0000259" key="4">
    <source>
        <dbReference type="Pfam" id="PF05028"/>
    </source>
</evidence>
<dbReference type="AlphaFoldDB" id="A0A1T3CW39"/>
<dbReference type="GO" id="GO:0005634">
    <property type="term" value="C:nucleus"/>
    <property type="evidence" value="ECO:0007669"/>
    <property type="project" value="TreeGrafter"/>
</dbReference>
<feature type="domain" description="PARG catalytic Macro" evidence="4">
    <location>
        <begin position="235"/>
        <end position="408"/>
    </location>
</feature>
<accession>A0A1T3CW39</accession>
<evidence type="ECO:0000313" key="6">
    <source>
        <dbReference type="EMBL" id="OPB45293.1"/>
    </source>
</evidence>
<reference evidence="6 7" key="1">
    <citation type="submission" date="2016-04" db="EMBL/GenBank/DDBJ databases">
        <title>Multiple horizontal gene transfer events from other fungi enriched the ability of the initially mycotrophic fungus Trichoderma (Ascomycota) to feed on dead plant biomass.</title>
        <authorList>
            <person name="Atanasova L."/>
            <person name="Chenthamara K."/>
            <person name="Zhang J."/>
            <person name="Grujic M."/>
            <person name="Henrissat B."/>
            <person name="Kuo A."/>
            <person name="Aertz A."/>
            <person name="Salamov A."/>
            <person name="Lipzen A."/>
            <person name="Labutti K."/>
            <person name="Barry K."/>
            <person name="Miao Y."/>
            <person name="Rahimi M.J."/>
            <person name="Shen Q."/>
            <person name="Grigoriev I.V."/>
            <person name="Kubicek C.P."/>
            <person name="Druzhinina I.S."/>
        </authorList>
    </citation>
    <scope>NUCLEOTIDE SEQUENCE [LARGE SCALE GENOMIC DNA]</scope>
    <source>
        <strain evidence="6 7">NJAU 4742</strain>
    </source>
</reference>
<dbReference type="GO" id="GO:0006282">
    <property type="term" value="P:regulation of DNA repair"/>
    <property type="evidence" value="ECO:0007669"/>
    <property type="project" value="InterPro"/>
</dbReference>
<evidence type="ECO:0000256" key="2">
    <source>
        <dbReference type="ARBA" id="ARBA00012255"/>
    </source>
</evidence>
<dbReference type="InterPro" id="IPR048362">
    <property type="entry name" value="PARG_helical"/>
</dbReference>
<proteinExistence type="inferred from homology"/>
<dbReference type="GO" id="GO:0004649">
    <property type="term" value="F:poly(ADP-ribose) glycohydrolase activity"/>
    <property type="evidence" value="ECO:0007669"/>
    <property type="project" value="UniProtKB-EC"/>
</dbReference>
<dbReference type="GO" id="GO:1990966">
    <property type="term" value="P:ATP generation from poly-ADP-D-ribose"/>
    <property type="evidence" value="ECO:0007669"/>
    <property type="project" value="TreeGrafter"/>
</dbReference>
<dbReference type="PANTHER" id="PTHR12837:SF0">
    <property type="entry name" value="POLY(ADP-RIBOSE) GLYCOHYDROLASE"/>
    <property type="match status" value="1"/>
</dbReference>
<comment type="caution">
    <text evidence="6">The sequence shown here is derived from an EMBL/GenBank/DDBJ whole genome shotgun (WGS) entry which is preliminary data.</text>
</comment>
<dbReference type="GO" id="GO:0005975">
    <property type="term" value="P:carbohydrate metabolic process"/>
    <property type="evidence" value="ECO:0007669"/>
    <property type="project" value="InterPro"/>
</dbReference>
<dbReference type="InterPro" id="IPR007724">
    <property type="entry name" value="Poly_GlycHdrlase"/>
</dbReference>
<keyword evidence="3 6" id="KW-0378">Hydrolase</keyword>
<dbReference type="Pfam" id="PF20811">
    <property type="entry name" value="PARG_cat_N"/>
    <property type="match status" value="1"/>
</dbReference>
<dbReference type="Pfam" id="PF05028">
    <property type="entry name" value="PARG_cat_C"/>
    <property type="match status" value="1"/>
</dbReference>
<dbReference type="PANTHER" id="PTHR12837">
    <property type="entry name" value="POLY ADP-RIBOSE GLYCOHYDROLASE"/>
    <property type="match status" value="1"/>
</dbReference>
<evidence type="ECO:0000256" key="1">
    <source>
        <dbReference type="ARBA" id="ARBA00009545"/>
    </source>
</evidence>
<organism evidence="6 7">
    <name type="scientific">Trichoderma guizhouense</name>
    <dbReference type="NCBI Taxonomy" id="1491466"/>
    <lineage>
        <taxon>Eukaryota</taxon>
        <taxon>Fungi</taxon>
        <taxon>Dikarya</taxon>
        <taxon>Ascomycota</taxon>
        <taxon>Pezizomycotina</taxon>
        <taxon>Sordariomycetes</taxon>
        <taxon>Hypocreomycetidae</taxon>
        <taxon>Hypocreales</taxon>
        <taxon>Hypocreaceae</taxon>
        <taxon>Trichoderma</taxon>
    </lineage>
</organism>
<dbReference type="Proteomes" id="UP000191004">
    <property type="component" value="Unassembled WGS sequence"/>
</dbReference>